<comment type="caution">
    <text evidence="11">The sequence shown here is derived from an EMBL/GenBank/DDBJ whole genome shotgun (WGS) entry which is preliminary data.</text>
</comment>
<evidence type="ECO:0000313" key="11">
    <source>
        <dbReference type="EMBL" id="TVO72429.1"/>
    </source>
</evidence>
<evidence type="ECO:0000256" key="8">
    <source>
        <dbReference type="ARBA" id="ARBA00023136"/>
    </source>
</evidence>
<keyword evidence="6 9" id="KW-1133">Transmembrane helix</keyword>
<feature type="transmembrane region" description="Helical" evidence="9">
    <location>
        <begin position="149"/>
        <end position="169"/>
    </location>
</feature>
<dbReference type="InterPro" id="IPR047817">
    <property type="entry name" value="ABC2_TM_bact-type"/>
</dbReference>
<dbReference type="RefSeq" id="WP_144359433.1">
    <property type="nucleotide sequence ID" value="NZ_VMNH01000016.1"/>
</dbReference>
<feature type="transmembrane region" description="Helical" evidence="9">
    <location>
        <begin position="181"/>
        <end position="200"/>
    </location>
</feature>
<feature type="transmembrane region" description="Helical" evidence="9">
    <location>
        <begin position="116"/>
        <end position="142"/>
    </location>
</feature>
<evidence type="ECO:0000256" key="4">
    <source>
        <dbReference type="ARBA" id="ARBA00022475"/>
    </source>
</evidence>
<dbReference type="PANTHER" id="PTHR30413:SF10">
    <property type="entry name" value="CAPSULE POLYSACCHARIDE EXPORT INNER-MEMBRANE PROTEIN CTRC"/>
    <property type="match status" value="1"/>
</dbReference>
<keyword evidence="7" id="KW-0625">Polysaccharide transport</keyword>
<keyword evidence="8 9" id="KW-0472">Membrane</keyword>
<feature type="transmembrane region" description="Helical" evidence="9">
    <location>
        <begin position="207"/>
        <end position="226"/>
    </location>
</feature>
<sequence>MRLSSNVFRSLYILSGYRHRVLEGVTHDVRQRYVGSLFGTMWAVLYPLLQLSIYAALYTVIFKIRPSGLSEMGYVVLVFSGLVPLMAFSEVLMASTSSLSSNKSLLLNTVFPAELIPLRAAIGAQVTSIIGLLITLIVGFSLGQASWQAILLVPVFWILLLMFAMGIGWMLSLFSLVARDIQHGLGLVTMLLFVLSPFAYTPEMVPAALKLIIYLNPLSYFVLTFQQLICYGTWPDPLVAGGCVVLATVSFFTGFTVFQRAKSVFFDYA</sequence>
<dbReference type="GO" id="GO:0015920">
    <property type="term" value="P:lipopolysaccharide transport"/>
    <property type="evidence" value="ECO:0007669"/>
    <property type="project" value="TreeGrafter"/>
</dbReference>
<organism evidence="11 12">
    <name type="scientific">Sedimenticola selenatireducens</name>
    <dbReference type="NCBI Taxonomy" id="191960"/>
    <lineage>
        <taxon>Bacteria</taxon>
        <taxon>Pseudomonadati</taxon>
        <taxon>Pseudomonadota</taxon>
        <taxon>Gammaproteobacteria</taxon>
        <taxon>Chromatiales</taxon>
        <taxon>Sedimenticolaceae</taxon>
        <taxon>Sedimenticola</taxon>
    </lineage>
</organism>
<dbReference type="OrthoDB" id="9786910at2"/>
<protein>
    <recommendedName>
        <fullName evidence="9">Transport permease protein</fullName>
    </recommendedName>
</protein>
<feature type="transmembrane region" description="Helical" evidence="9">
    <location>
        <begin position="238"/>
        <end position="258"/>
    </location>
</feature>
<dbReference type="Pfam" id="PF01061">
    <property type="entry name" value="ABC2_membrane"/>
    <property type="match status" value="1"/>
</dbReference>
<evidence type="ECO:0000256" key="7">
    <source>
        <dbReference type="ARBA" id="ARBA00023047"/>
    </source>
</evidence>
<feature type="transmembrane region" description="Helical" evidence="9">
    <location>
        <begin position="41"/>
        <end position="62"/>
    </location>
</feature>
<dbReference type="GO" id="GO:0015774">
    <property type="term" value="P:polysaccharide transport"/>
    <property type="evidence" value="ECO:0007669"/>
    <property type="project" value="UniProtKB-KW"/>
</dbReference>
<comment type="subcellular location">
    <subcellularLocation>
        <location evidence="9">Cell inner membrane</location>
        <topology evidence="9">Multi-pass membrane protein</topology>
    </subcellularLocation>
    <subcellularLocation>
        <location evidence="1">Cell membrane</location>
        <topology evidence="1">Multi-pass membrane protein</topology>
    </subcellularLocation>
</comment>
<gene>
    <name evidence="11" type="ORF">FHP88_12590</name>
</gene>
<keyword evidence="12" id="KW-1185">Reference proteome</keyword>
<dbReference type="PANTHER" id="PTHR30413">
    <property type="entry name" value="INNER MEMBRANE TRANSPORT PERMEASE"/>
    <property type="match status" value="1"/>
</dbReference>
<keyword evidence="7" id="KW-0762">Sugar transport</keyword>
<keyword evidence="3 9" id="KW-0813">Transport</keyword>
<reference evidence="11 12" key="1">
    <citation type="submission" date="2019-07" db="EMBL/GenBank/DDBJ databases">
        <title>The pathways for chlorine oxyanion respiration interact through the shared metabolite chlorate.</title>
        <authorList>
            <person name="Barnum T.P."/>
            <person name="Cheng Y."/>
            <person name="Hill K.A."/>
            <person name="Lucas L.N."/>
            <person name="Carlson H.K."/>
            <person name="Coates J.D."/>
        </authorList>
    </citation>
    <scope>NUCLEOTIDE SEQUENCE [LARGE SCALE GENOMIC DNA]</scope>
    <source>
        <strain evidence="11 12">BK-1</strain>
    </source>
</reference>
<accession>A0A557S4T6</accession>
<name>A0A557S4T6_9GAMM</name>
<keyword evidence="4 9" id="KW-1003">Cell membrane</keyword>
<feature type="transmembrane region" description="Helical" evidence="9">
    <location>
        <begin position="74"/>
        <end position="96"/>
    </location>
</feature>
<evidence type="ECO:0000256" key="6">
    <source>
        <dbReference type="ARBA" id="ARBA00022989"/>
    </source>
</evidence>
<dbReference type="EMBL" id="VMNH01000016">
    <property type="protein sequence ID" value="TVO72429.1"/>
    <property type="molecule type" value="Genomic_DNA"/>
</dbReference>
<evidence type="ECO:0000256" key="9">
    <source>
        <dbReference type="RuleBase" id="RU361157"/>
    </source>
</evidence>
<dbReference type="GO" id="GO:0005886">
    <property type="term" value="C:plasma membrane"/>
    <property type="evidence" value="ECO:0007669"/>
    <property type="project" value="UniProtKB-SubCell"/>
</dbReference>
<evidence type="ECO:0000259" key="10">
    <source>
        <dbReference type="PROSITE" id="PS51012"/>
    </source>
</evidence>
<comment type="similarity">
    <text evidence="2 9">Belongs to the ABC-2 integral membrane protein family.</text>
</comment>
<evidence type="ECO:0000256" key="1">
    <source>
        <dbReference type="ARBA" id="ARBA00004651"/>
    </source>
</evidence>
<evidence type="ECO:0000256" key="3">
    <source>
        <dbReference type="ARBA" id="ARBA00022448"/>
    </source>
</evidence>
<dbReference type="GO" id="GO:0140359">
    <property type="term" value="F:ABC-type transporter activity"/>
    <property type="evidence" value="ECO:0007669"/>
    <property type="project" value="InterPro"/>
</dbReference>
<evidence type="ECO:0000256" key="5">
    <source>
        <dbReference type="ARBA" id="ARBA00022692"/>
    </source>
</evidence>
<dbReference type="AlphaFoldDB" id="A0A557S4T6"/>
<feature type="domain" description="ABC transmembrane type-2" evidence="10">
    <location>
        <begin position="38"/>
        <end position="261"/>
    </location>
</feature>
<dbReference type="Proteomes" id="UP000316649">
    <property type="component" value="Unassembled WGS sequence"/>
</dbReference>
<dbReference type="InterPro" id="IPR013525">
    <property type="entry name" value="ABC2_TM"/>
</dbReference>
<proteinExistence type="inferred from homology"/>
<keyword evidence="5 9" id="KW-0812">Transmembrane</keyword>
<dbReference type="PROSITE" id="PS51012">
    <property type="entry name" value="ABC_TM2"/>
    <property type="match status" value="1"/>
</dbReference>
<evidence type="ECO:0000256" key="2">
    <source>
        <dbReference type="ARBA" id="ARBA00007783"/>
    </source>
</evidence>
<evidence type="ECO:0000313" key="12">
    <source>
        <dbReference type="Proteomes" id="UP000316649"/>
    </source>
</evidence>